<dbReference type="Proteomes" id="UP000015530">
    <property type="component" value="Unassembled WGS sequence"/>
</dbReference>
<organism evidence="1 2">
    <name type="scientific">Colletotrichum gloeosporioides (strain Cg-14)</name>
    <name type="common">Anthracnose fungus</name>
    <name type="synonym">Glomerella cingulata</name>
    <dbReference type="NCBI Taxonomy" id="1237896"/>
    <lineage>
        <taxon>Eukaryota</taxon>
        <taxon>Fungi</taxon>
        <taxon>Dikarya</taxon>
        <taxon>Ascomycota</taxon>
        <taxon>Pezizomycotina</taxon>
        <taxon>Sordariomycetes</taxon>
        <taxon>Hypocreomycetidae</taxon>
        <taxon>Glomerellales</taxon>
        <taxon>Glomerellaceae</taxon>
        <taxon>Colletotrichum</taxon>
        <taxon>Colletotrichum gloeosporioides species complex</taxon>
    </lineage>
</organism>
<evidence type="ECO:0000313" key="1">
    <source>
        <dbReference type="EMBL" id="EQB48854.1"/>
    </source>
</evidence>
<dbReference type="HOGENOM" id="CLU_3438303_0_0_1"/>
<reference evidence="2" key="1">
    <citation type="journal article" date="2013" name="Mol. Plant Microbe Interact.">
        <title>Global aspects of pacC regulation of pathogenicity genes in Colletotrichum gloeosporioides as revealed by transcriptome analysis.</title>
        <authorList>
            <person name="Alkan N."/>
            <person name="Meng X."/>
            <person name="Friedlander G."/>
            <person name="Reuveni E."/>
            <person name="Sukno S."/>
            <person name="Sherman A."/>
            <person name="Thon M."/>
            <person name="Fluhr R."/>
            <person name="Prusky D."/>
        </authorList>
    </citation>
    <scope>NUCLEOTIDE SEQUENCE [LARGE SCALE GENOMIC DNA]</scope>
    <source>
        <strain evidence="2">Cg-14</strain>
    </source>
</reference>
<comment type="caution">
    <text evidence="1">The sequence shown here is derived from an EMBL/GenBank/DDBJ whole genome shotgun (WGS) entry which is preliminary data.</text>
</comment>
<sequence length="10" mass="1202">MTDEAPINRR</sequence>
<evidence type="ECO:0000313" key="2">
    <source>
        <dbReference type="Proteomes" id="UP000015530"/>
    </source>
</evidence>
<accession>T0KA26</accession>
<name>T0KA26_COLGC</name>
<protein>
    <submittedName>
        <fullName evidence="1">Uncharacterized protein</fullName>
    </submittedName>
</protein>
<dbReference type="EMBL" id="AMYD01002508">
    <property type="protein sequence ID" value="EQB48854.1"/>
    <property type="molecule type" value="Genomic_DNA"/>
</dbReference>
<proteinExistence type="predicted"/>
<gene>
    <name evidence="1" type="ORF">CGLO_11871</name>
</gene>